<gene>
    <name evidence="22 23" type="primary">LOC110973839</name>
</gene>
<dbReference type="Gene3D" id="2.60.220.50">
    <property type="match status" value="1"/>
</dbReference>
<dbReference type="PROSITE" id="PS50227">
    <property type="entry name" value="G_PROTEIN_RECEP_F2_3"/>
    <property type="match status" value="1"/>
</dbReference>
<feature type="compositionally biased region" description="Polar residues" evidence="14">
    <location>
        <begin position="1086"/>
        <end position="1112"/>
    </location>
</feature>
<feature type="transmembrane region" description="Helical" evidence="15">
    <location>
        <begin position="755"/>
        <end position="777"/>
    </location>
</feature>
<evidence type="ECO:0000259" key="20">
    <source>
        <dbReference type="PROSITE" id="PS50835"/>
    </source>
</evidence>
<feature type="region of interest" description="Disordered" evidence="14">
    <location>
        <begin position="1086"/>
        <end position="1119"/>
    </location>
</feature>
<dbReference type="InterPro" id="IPR000483">
    <property type="entry name" value="Cys-rich_flank_reg_C"/>
</dbReference>
<dbReference type="Pfam" id="PF26588">
    <property type="entry name" value="GAIN_ADGRA3"/>
    <property type="match status" value="1"/>
</dbReference>
<dbReference type="InterPro" id="IPR003591">
    <property type="entry name" value="Leu-rich_rpt_typical-subtyp"/>
</dbReference>
<evidence type="ECO:0000256" key="5">
    <source>
        <dbReference type="ARBA" id="ARBA00022729"/>
    </source>
</evidence>
<evidence type="ECO:0000256" key="2">
    <source>
        <dbReference type="ARBA" id="ARBA00007343"/>
    </source>
</evidence>
<dbReference type="InterPro" id="IPR057244">
    <property type="entry name" value="GAIN_B"/>
</dbReference>
<dbReference type="PROSITE" id="PS50221">
    <property type="entry name" value="GAIN_B"/>
    <property type="match status" value="1"/>
</dbReference>
<name>A0A8B7XKK1_ACAPL</name>
<feature type="transmembrane region" description="Helical" evidence="15">
    <location>
        <begin position="902"/>
        <end position="929"/>
    </location>
</feature>
<dbReference type="PANTHER" id="PTHR45930:SF4">
    <property type="entry name" value="ADHESION G PROTEIN-COUPLED RECEPTOR A3"/>
    <property type="match status" value="1"/>
</dbReference>
<evidence type="ECO:0000256" key="7">
    <source>
        <dbReference type="ARBA" id="ARBA00022989"/>
    </source>
</evidence>
<keyword evidence="9 15" id="KW-0472">Membrane</keyword>
<dbReference type="InterPro" id="IPR000203">
    <property type="entry name" value="GPS"/>
</dbReference>
<keyword evidence="4 15" id="KW-0812">Transmembrane</keyword>
<feature type="domain" description="Ig-like" evidence="20">
    <location>
        <begin position="250"/>
        <end position="349"/>
    </location>
</feature>
<evidence type="ECO:0000256" key="15">
    <source>
        <dbReference type="SAM" id="Phobius"/>
    </source>
</evidence>
<dbReference type="Proteomes" id="UP000694845">
    <property type="component" value="Unplaced"/>
</dbReference>
<comment type="subcellular location">
    <subcellularLocation>
        <location evidence="1">Membrane</location>
        <topology evidence="1">Multi-pass membrane protein</topology>
    </subcellularLocation>
</comment>
<evidence type="ECO:0000256" key="11">
    <source>
        <dbReference type="ARBA" id="ARBA00023170"/>
    </source>
</evidence>
<feature type="domain" description="G-protein coupled receptors family 2 profile 1" evidence="18">
    <location>
        <begin position="334"/>
        <end position="427"/>
    </location>
</feature>
<evidence type="ECO:0000256" key="6">
    <source>
        <dbReference type="ARBA" id="ARBA00022737"/>
    </source>
</evidence>
<keyword evidence="8" id="KW-0297">G-protein coupled receptor</keyword>
<keyword evidence="6" id="KW-0677">Repeat</keyword>
<dbReference type="InterPro" id="IPR000832">
    <property type="entry name" value="GPCR_2_secretin-like"/>
</dbReference>
<proteinExistence type="inferred from homology"/>
<dbReference type="InterPro" id="IPR013783">
    <property type="entry name" value="Ig-like_fold"/>
</dbReference>
<dbReference type="GO" id="GO:0005886">
    <property type="term" value="C:plasma membrane"/>
    <property type="evidence" value="ECO:0007669"/>
    <property type="project" value="TreeGrafter"/>
</dbReference>
<feature type="chain" id="PRO_5044665441" evidence="16">
    <location>
        <begin position="34"/>
        <end position="1421"/>
    </location>
</feature>
<feature type="transmembrane region" description="Helical" evidence="15">
    <location>
        <begin position="1016"/>
        <end position="1036"/>
    </location>
</feature>
<evidence type="ECO:0000259" key="17">
    <source>
        <dbReference type="PROSITE" id="PS50221"/>
    </source>
</evidence>
<reference evidence="22 23" key="1">
    <citation type="submission" date="2025-04" db="UniProtKB">
        <authorList>
            <consortium name="RefSeq"/>
        </authorList>
    </citation>
    <scope>IDENTIFICATION</scope>
</reference>
<evidence type="ECO:0000256" key="14">
    <source>
        <dbReference type="SAM" id="MobiDB-lite"/>
    </source>
</evidence>
<evidence type="ECO:0000256" key="16">
    <source>
        <dbReference type="SAM" id="SignalP"/>
    </source>
</evidence>
<feature type="region of interest" description="Disordered" evidence="14">
    <location>
        <begin position="1155"/>
        <end position="1176"/>
    </location>
</feature>
<dbReference type="InterPro" id="IPR017981">
    <property type="entry name" value="GPCR_2-like_7TM"/>
</dbReference>
<feature type="region of interest" description="Disordered" evidence="14">
    <location>
        <begin position="1237"/>
        <end position="1256"/>
    </location>
</feature>
<dbReference type="PROSITE" id="PS51450">
    <property type="entry name" value="LRR"/>
    <property type="match status" value="1"/>
</dbReference>
<dbReference type="InterPro" id="IPR001611">
    <property type="entry name" value="Leu-rich_rpt"/>
</dbReference>
<keyword evidence="11" id="KW-0675">Receptor</keyword>
<feature type="domain" description="G-protein coupled receptors family 2 profile 2" evidence="19">
    <location>
        <begin position="752"/>
        <end position="1037"/>
    </location>
</feature>
<dbReference type="Gene3D" id="1.20.1070.10">
    <property type="entry name" value="Rhodopsin 7-helix transmembrane proteins"/>
    <property type="match status" value="1"/>
</dbReference>
<dbReference type="PROSITE" id="PS50261">
    <property type="entry name" value="G_PROTEIN_RECEP_F2_4"/>
    <property type="match status" value="1"/>
</dbReference>
<dbReference type="GeneID" id="110973839"/>
<dbReference type="InterPro" id="IPR046338">
    <property type="entry name" value="GAIN_dom_sf"/>
</dbReference>
<evidence type="ECO:0000259" key="18">
    <source>
        <dbReference type="PROSITE" id="PS50227"/>
    </source>
</evidence>
<dbReference type="InterPro" id="IPR051963">
    <property type="entry name" value="Adhesion_GPCR_A"/>
</dbReference>
<keyword evidence="3" id="KW-0433">Leucine-rich repeat</keyword>
<feature type="transmembrane region" description="Helical" evidence="15">
    <location>
        <begin position="869"/>
        <end position="890"/>
    </location>
</feature>
<feature type="signal peptide" evidence="16">
    <location>
        <begin position="1"/>
        <end position="33"/>
    </location>
</feature>
<keyword evidence="21" id="KW-1185">Reference proteome</keyword>
<keyword evidence="7 15" id="KW-1133">Transmembrane helix</keyword>
<evidence type="ECO:0000313" key="23">
    <source>
        <dbReference type="RefSeq" id="XP_022080677.1"/>
    </source>
</evidence>
<sequence>MTTTPCRFHQPFQLAHALGLLLIFALLVISTLGSLGVDACPSSCTCNLVSRRGDREGRGREGRRPSRREVVCSGRGLKAPIDPTTVPKDTVQLDLSNNQITSLRQNTFAGLSSLLQLNLSGNCISYIEPKSFDGLDQLQKLDLSRNRLGGVNNSMFVGLGNLVDLSISYNQISTIAAASFDRLQEIVYLDFASDYLVCDCQLKWIVRWMKDNKVRIADTTVCAFPQSMRGEKVRQLKRKELHCDWPLELPMFELEPDNSQVVFKGDTIPIECRATYLEGAEERIQWFKSGRLLKTNLTAGVNITTTVLRDQARIRSTLLLYKIQMDGTSIWDIECRVTTSRGIKRKRVTVIILDNNDTKYCPPKETLDNRGTFNWPETIAGITESIVCPHGVGTSHMGSFSQAVATRKCNLRGVWEDPDTSQCEYANELTWRLESASLMTYNNLTMAVPIAKEIESSTADPAVIQDKMDITFIARTLDKFSRLRNVELGEVMINIASNVMEVRPEILKQSQAYNQACSKIVQSLEKFAQEVPRSSGQVFNHKAANIAMEVFNLDTDTFTGMACASFRTSPLPANAPLDQETGLQDFRCFMGDTDATSTQMTRSKGVVEASIQLPSSVVAKVTEDNFQLQFFIYKNSQLFPSVTNSSNTAEDRGRRQVAGQVISSKIAGSSVRNITSPVILNFRTPAGGRDQVPGYWDYTTYPEGAWMSRGCTIIRQTGNLTTVHCNHLTNFALLMDTTSSGGVSKVRSIDLLHPAIYVGSLIFVVFVFWTMVSYICFNSNIRLKRKCRHSLMNMCFGFLNLVMFFAGGVNRTEPLLLCRVVGLGIHYFSLCCLLWIGIGARNLLKGLTRKERVLPPGEAPPPPRPILRFYFMGWGIPMIVVGITAAANIGNYGGEQICWMDFSISLAACFGVAGFFVLITFIMFVAVAVRLGWKPPEESKASQPSTDLDPHTNIDSESVVTHRTALSTVSSILDGEYTYARQLKASVILLLGFLITWTLAAMAVTQTPFLAMLFSYLYGAAIALLGLFIFMYNCILRGDVMYNWRRTCGCTKSRNAYAVALSGSHPGSQVGSQVIPPGNGHVVQRCQSASSVDSNVTNRSANTNQSNHSLKSGSRKASKCNYVPSHTNTGTDASIDSSTQDTVARPHMYEKARGNGYAHRYHHKGRNRPKGYKHSRYSQITRDTSDAGATPEVCSVVQPTCYADSVSSGSVMARVPPVVMGNVTGEHEGSCGLQPSTLSGTSMQSAPAGPVTTQPMRPQWPMVRAVELPNLPPQGMPVLAAHSSNNSIGKNVPSAADTQPHPAVPHITPLDRQEGAALRRRASREDSRRSSGKNKIAKGADDKSLPREEVPLLENHPSTSEPPTYDEATRATPMDDQVAKQPLEAKDVEESAMDGAAVEMDSLSQADHSDQDGSDKRETSV</sequence>
<dbReference type="PROSITE" id="PS50835">
    <property type="entry name" value="IG_LIKE"/>
    <property type="match status" value="1"/>
</dbReference>
<feature type="compositionally biased region" description="Basic and acidic residues" evidence="14">
    <location>
        <begin position="1338"/>
        <end position="1350"/>
    </location>
</feature>
<dbReference type="Gene3D" id="2.60.40.10">
    <property type="entry name" value="Immunoglobulins"/>
    <property type="match status" value="1"/>
</dbReference>
<dbReference type="InterPro" id="IPR036445">
    <property type="entry name" value="GPCR_2_extracell_dom_sf"/>
</dbReference>
<evidence type="ECO:0000259" key="19">
    <source>
        <dbReference type="PROSITE" id="PS50261"/>
    </source>
</evidence>
<evidence type="ECO:0000256" key="8">
    <source>
        <dbReference type="ARBA" id="ARBA00023040"/>
    </source>
</evidence>
<dbReference type="GO" id="GO:0007166">
    <property type="term" value="P:cell surface receptor signaling pathway"/>
    <property type="evidence" value="ECO:0007669"/>
    <property type="project" value="InterPro"/>
</dbReference>
<keyword evidence="10" id="KW-1015">Disulfide bond</keyword>
<dbReference type="PANTHER" id="PTHR45930">
    <property type="entry name" value="G-PROTEIN COUPLED RECEPTOR 124-LIKE PROTEIN"/>
    <property type="match status" value="1"/>
</dbReference>
<dbReference type="KEGG" id="aplc:110973839"/>
<dbReference type="InterPro" id="IPR058808">
    <property type="entry name" value="GAIN_ADGRA2/3"/>
</dbReference>
<evidence type="ECO:0000256" key="1">
    <source>
        <dbReference type="ARBA" id="ARBA00004141"/>
    </source>
</evidence>
<evidence type="ECO:0000256" key="4">
    <source>
        <dbReference type="ARBA" id="ARBA00022692"/>
    </source>
</evidence>
<keyword evidence="13" id="KW-0393">Immunoglobulin domain</keyword>
<dbReference type="RefSeq" id="XP_022080676.1">
    <property type="nucleotide sequence ID" value="XM_022224984.1"/>
</dbReference>
<evidence type="ECO:0000256" key="3">
    <source>
        <dbReference type="ARBA" id="ARBA00022614"/>
    </source>
</evidence>
<dbReference type="SUPFAM" id="SSF111418">
    <property type="entry name" value="Hormone receptor domain"/>
    <property type="match status" value="1"/>
</dbReference>
<feature type="region of interest" description="Disordered" evidence="14">
    <location>
        <begin position="1274"/>
        <end position="1421"/>
    </location>
</feature>
<comment type="similarity">
    <text evidence="2">Belongs to the G-protein coupled receptor 2 family. Adhesion G-protein coupled receptor (ADGR) subfamily.</text>
</comment>
<feature type="transmembrane region" description="Helical" evidence="15">
    <location>
        <begin position="987"/>
        <end position="1004"/>
    </location>
</feature>
<evidence type="ECO:0000256" key="12">
    <source>
        <dbReference type="ARBA" id="ARBA00023224"/>
    </source>
</evidence>
<dbReference type="InterPro" id="IPR032675">
    <property type="entry name" value="LRR_dom_sf"/>
</dbReference>
<organism evidence="21 23">
    <name type="scientific">Acanthaster planci</name>
    <name type="common">Crown-of-thorns starfish</name>
    <dbReference type="NCBI Taxonomy" id="133434"/>
    <lineage>
        <taxon>Eukaryota</taxon>
        <taxon>Metazoa</taxon>
        <taxon>Echinodermata</taxon>
        <taxon>Eleutherozoa</taxon>
        <taxon>Asterozoa</taxon>
        <taxon>Asteroidea</taxon>
        <taxon>Valvatacea</taxon>
        <taxon>Valvatida</taxon>
        <taxon>Acanthasteridae</taxon>
        <taxon>Acanthaster</taxon>
    </lineage>
</organism>
<protein>
    <submittedName>
        <fullName evidence="22 23">Adhesion G protein-coupled receptor A3-like</fullName>
    </submittedName>
</protein>
<feature type="transmembrane region" description="Helical" evidence="15">
    <location>
        <begin position="821"/>
        <end position="844"/>
    </location>
</feature>
<dbReference type="SMART" id="SM00082">
    <property type="entry name" value="LRRCT"/>
    <property type="match status" value="1"/>
</dbReference>
<evidence type="ECO:0000256" key="9">
    <source>
        <dbReference type="ARBA" id="ARBA00023136"/>
    </source>
</evidence>
<dbReference type="SUPFAM" id="SSF52058">
    <property type="entry name" value="L domain-like"/>
    <property type="match status" value="1"/>
</dbReference>
<feature type="domain" description="GAIN-B" evidence="17">
    <location>
        <begin position="586"/>
        <end position="741"/>
    </location>
</feature>
<dbReference type="OMA" id="DETEEMH"/>
<dbReference type="OrthoDB" id="10031018at2759"/>
<dbReference type="InterPro" id="IPR001879">
    <property type="entry name" value="GPCR_2_extracellular_dom"/>
</dbReference>
<keyword evidence="12" id="KW-0807">Transducer</keyword>
<dbReference type="InterPro" id="IPR007110">
    <property type="entry name" value="Ig-like_dom"/>
</dbReference>
<feature type="compositionally biased region" description="Basic and acidic residues" evidence="14">
    <location>
        <begin position="1407"/>
        <end position="1421"/>
    </location>
</feature>
<evidence type="ECO:0000313" key="21">
    <source>
        <dbReference type="Proteomes" id="UP000694845"/>
    </source>
</evidence>
<evidence type="ECO:0000256" key="13">
    <source>
        <dbReference type="ARBA" id="ARBA00023319"/>
    </source>
</evidence>
<dbReference type="Pfam" id="PF13855">
    <property type="entry name" value="LRR_8"/>
    <property type="match status" value="1"/>
</dbReference>
<feature type="transmembrane region" description="Helical" evidence="15">
    <location>
        <begin position="789"/>
        <end position="809"/>
    </location>
</feature>
<dbReference type="Gene3D" id="4.10.1240.10">
    <property type="entry name" value="GPCR, family 2, extracellular hormone receptor domain"/>
    <property type="match status" value="1"/>
</dbReference>
<dbReference type="Pfam" id="PF00002">
    <property type="entry name" value="7tm_2"/>
    <property type="match status" value="1"/>
</dbReference>
<evidence type="ECO:0000256" key="10">
    <source>
        <dbReference type="ARBA" id="ARBA00023157"/>
    </source>
</evidence>
<dbReference type="RefSeq" id="XP_022080677.1">
    <property type="nucleotide sequence ID" value="XM_022224985.1"/>
</dbReference>
<dbReference type="Gene3D" id="3.80.10.10">
    <property type="entry name" value="Ribonuclease Inhibitor"/>
    <property type="match status" value="1"/>
</dbReference>
<evidence type="ECO:0000313" key="22">
    <source>
        <dbReference type="RefSeq" id="XP_022080676.1"/>
    </source>
</evidence>
<dbReference type="GO" id="GO:0004930">
    <property type="term" value="F:G protein-coupled receptor activity"/>
    <property type="evidence" value="ECO:0007669"/>
    <property type="project" value="UniProtKB-KW"/>
</dbReference>
<feature type="compositionally biased region" description="Basic residues" evidence="14">
    <location>
        <begin position="1159"/>
        <end position="1176"/>
    </location>
</feature>
<accession>A0A8B7XKK1</accession>
<dbReference type="SMART" id="SM00303">
    <property type="entry name" value="GPS"/>
    <property type="match status" value="1"/>
</dbReference>
<dbReference type="Pfam" id="PF01825">
    <property type="entry name" value="GPS"/>
    <property type="match status" value="1"/>
</dbReference>
<keyword evidence="5 16" id="KW-0732">Signal</keyword>
<dbReference type="SMART" id="SM00369">
    <property type="entry name" value="LRR_TYP"/>
    <property type="match status" value="4"/>
</dbReference>